<dbReference type="Proteomes" id="UP000219522">
    <property type="component" value="Unassembled WGS sequence"/>
</dbReference>
<evidence type="ECO:0000313" key="2">
    <source>
        <dbReference type="EMBL" id="SOE80871.1"/>
    </source>
</evidence>
<comment type="caution">
    <text evidence="2">The sequence shown here is derived from an EMBL/GenBank/DDBJ whole genome shotgun (WGS) entry which is preliminary data.</text>
</comment>
<feature type="region of interest" description="Disordered" evidence="1">
    <location>
        <begin position="51"/>
        <end position="76"/>
    </location>
</feature>
<accession>A0A7Z7I8U7</accession>
<organism evidence="2 3">
    <name type="scientific">Caballeronia arationis</name>
    <dbReference type="NCBI Taxonomy" id="1777142"/>
    <lineage>
        <taxon>Bacteria</taxon>
        <taxon>Pseudomonadati</taxon>
        <taxon>Pseudomonadota</taxon>
        <taxon>Betaproteobacteria</taxon>
        <taxon>Burkholderiales</taxon>
        <taxon>Burkholderiaceae</taxon>
        <taxon>Caballeronia</taxon>
    </lineage>
</organism>
<gene>
    <name evidence="2" type="ORF">SAMN05446927_4123</name>
</gene>
<protein>
    <submittedName>
        <fullName evidence="2">Uncharacterized protein</fullName>
    </submittedName>
</protein>
<feature type="compositionally biased region" description="Polar residues" evidence="1">
    <location>
        <begin position="51"/>
        <end position="65"/>
    </location>
</feature>
<name>A0A7Z7I8U7_9BURK</name>
<evidence type="ECO:0000256" key="1">
    <source>
        <dbReference type="SAM" id="MobiDB-lite"/>
    </source>
</evidence>
<evidence type="ECO:0000313" key="3">
    <source>
        <dbReference type="Proteomes" id="UP000219522"/>
    </source>
</evidence>
<dbReference type="RefSeq" id="WP_097190217.1">
    <property type="nucleotide sequence ID" value="NZ_OCSU01000002.1"/>
</dbReference>
<reference evidence="2 3" key="1">
    <citation type="submission" date="2017-09" db="EMBL/GenBank/DDBJ databases">
        <authorList>
            <person name="Varghese N."/>
            <person name="Submissions S."/>
        </authorList>
    </citation>
    <scope>NUCLEOTIDE SEQUENCE [LARGE SCALE GENOMIC DNA]</scope>
    <source>
        <strain evidence="2 3">OK806</strain>
    </source>
</reference>
<dbReference type="AlphaFoldDB" id="A0A7Z7I8U7"/>
<sequence>MAEILEEITRALQTRDASLQEWMDKAAADLKALKDGAQAQTVNTISLGQQLASTTEGRHGITSTGAGIGLGRDDRR</sequence>
<proteinExistence type="predicted"/>
<keyword evidence="3" id="KW-1185">Reference proteome</keyword>
<dbReference type="EMBL" id="OCSU01000002">
    <property type="protein sequence ID" value="SOE80871.1"/>
    <property type="molecule type" value="Genomic_DNA"/>
</dbReference>